<protein>
    <submittedName>
        <fullName evidence="2">Uncharacterized protein</fullName>
    </submittedName>
</protein>
<comment type="caution">
    <text evidence="2">The sequence shown here is derived from an EMBL/GenBank/DDBJ whole genome shotgun (WGS) entry which is preliminary data.</text>
</comment>
<proteinExistence type="predicted"/>
<evidence type="ECO:0000313" key="3">
    <source>
        <dbReference type="Proteomes" id="UP000824540"/>
    </source>
</evidence>
<keyword evidence="3" id="KW-1185">Reference proteome</keyword>
<feature type="region of interest" description="Disordered" evidence="1">
    <location>
        <begin position="27"/>
        <end position="53"/>
    </location>
</feature>
<name>A0A8T2N9W9_9TELE</name>
<sequence length="79" mass="9020">MVWRQVARLGVRSSKFSDVIGVVMSRHTRTSSQKGTRCAPPIPETGWRLRDGNDGKKLKEAAYRREFKETTQNLALPDF</sequence>
<organism evidence="2 3">
    <name type="scientific">Albula glossodonta</name>
    <name type="common">roundjaw bonefish</name>
    <dbReference type="NCBI Taxonomy" id="121402"/>
    <lineage>
        <taxon>Eukaryota</taxon>
        <taxon>Metazoa</taxon>
        <taxon>Chordata</taxon>
        <taxon>Craniata</taxon>
        <taxon>Vertebrata</taxon>
        <taxon>Euteleostomi</taxon>
        <taxon>Actinopterygii</taxon>
        <taxon>Neopterygii</taxon>
        <taxon>Teleostei</taxon>
        <taxon>Albuliformes</taxon>
        <taxon>Albulidae</taxon>
        <taxon>Albula</taxon>
    </lineage>
</organism>
<reference evidence="2" key="1">
    <citation type="thesis" date="2021" institute="BYU ScholarsArchive" country="Provo, UT, USA">
        <title>Applications of and Algorithms for Genome Assembly and Genomic Analyses with an Emphasis on Marine Teleosts.</title>
        <authorList>
            <person name="Pickett B.D."/>
        </authorList>
    </citation>
    <scope>NUCLEOTIDE SEQUENCE</scope>
    <source>
        <strain evidence="2">HI-2016</strain>
    </source>
</reference>
<gene>
    <name evidence="2" type="ORF">JZ751_012884</name>
</gene>
<evidence type="ECO:0000313" key="2">
    <source>
        <dbReference type="EMBL" id="KAG9333297.1"/>
    </source>
</evidence>
<dbReference type="AlphaFoldDB" id="A0A8T2N9W9"/>
<dbReference type="EMBL" id="JAFBMS010000207">
    <property type="protein sequence ID" value="KAG9333297.1"/>
    <property type="molecule type" value="Genomic_DNA"/>
</dbReference>
<evidence type="ECO:0000256" key="1">
    <source>
        <dbReference type="SAM" id="MobiDB-lite"/>
    </source>
</evidence>
<dbReference type="Proteomes" id="UP000824540">
    <property type="component" value="Unassembled WGS sequence"/>
</dbReference>
<accession>A0A8T2N9W9</accession>